<sequence>MATRIERDCLGEMEIPDDLYYGIQTTRVMGVSGVLGEKVIKYPYLHRALTQMKKAAALANAEIGALSPEIAQAIAWACDQVLTGKYDDQFPLDMFQGGGYTCVNMNINEVVGNLANEHLTGHKGQDKVHPNTHVNMGQSTNDVVTSAEHLCIYPALDLLAPELDKLADAFQGKADEFADVVKVGRTCLQDAVPLTLGQEFGGYAEFCRRQAANIRGLRDECFELIVGATAVGTGMGAAPGYQEAFYKHLSAQLGENVRSTKNLFDGMQNDDFCVKVSAAVKQAACGISKIAKDLRIMSSGPRAGFGEITLPSLSPGSSIMPGKINPILPELVSQVAQQTCGNDVVISMAFEQGELEISVWAPTLYKNLFESFDLLTKVIPLFIEKCINGIEANRERCRKEARETIALSTVVAATLGYPEGVKVSHYAQEHNLAVADAVLEMGIMTKEEADLLLDPALLVDPARMSEAIAKWKKQKGKL</sequence>
<comment type="caution">
    <text evidence="4">The sequence shown here is derived from an EMBL/GenBank/DDBJ whole genome shotgun (WGS) entry which is preliminary data.</text>
</comment>
<dbReference type="PANTHER" id="PTHR42696:SF2">
    <property type="entry name" value="ASPARTATE AMMONIA-LYASE"/>
    <property type="match status" value="1"/>
</dbReference>
<dbReference type="Pfam" id="PF10415">
    <property type="entry name" value="FumaraseC_C"/>
    <property type="match status" value="1"/>
</dbReference>
<dbReference type="Pfam" id="PF00206">
    <property type="entry name" value="Lyase_1"/>
    <property type="match status" value="1"/>
</dbReference>
<evidence type="ECO:0000259" key="3">
    <source>
        <dbReference type="Pfam" id="PF10415"/>
    </source>
</evidence>
<dbReference type="InterPro" id="IPR020557">
    <property type="entry name" value="Fumarate_lyase_CS"/>
</dbReference>
<dbReference type="AlphaFoldDB" id="A0A227KHL4"/>
<evidence type="ECO:0000256" key="1">
    <source>
        <dbReference type="ARBA" id="ARBA00023239"/>
    </source>
</evidence>
<dbReference type="Gene3D" id="1.10.275.10">
    <property type="entry name" value="Fumarase/aspartase (N-terminal domain)"/>
    <property type="match status" value="1"/>
</dbReference>
<dbReference type="NCBIfam" id="NF008909">
    <property type="entry name" value="PRK12273.1"/>
    <property type="match status" value="1"/>
</dbReference>
<dbReference type="GO" id="GO:0005829">
    <property type="term" value="C:cytosol"/>
    <property type="evidence" value="ECO:0007669"/>
    <property type="project" value="TreeGrafter"/>
</dbReference>
<dbReference type="InterPro" id="IPR051546">
    <property type="entry name" value="Aspartate_Ammonia-Lyase"/>
</dbReference>
<keyword evidence="5" id="KW-1185">Reference proteome</keyword>
<dbReference type="PRINTS" id="PR00145">
    <property type="entry name" value="ARGSUCLYASE"/>
</dbReference>
<reference evidence="5" key="1">
    <citation type="submission" date="2017-05" db="EMBL/GenBank/DDBJ databases">
        <title>Improved OligoMM genomes.</title>
        <authorList>
            <person name="Garzetti D."/>
        </authorList>
    </citation>
    <scope>NUCLEOTIDE SEQUENCE [LARGE SCALE GENOMIC DNA]</scope>
    <source>
        <strain evidence="5">YL45</strain>
    </source>
</reference>
<proteinExistence type="predicted"/>
<evidence type="ECO:0000259" key="2">
    <source>
        <dbReference type="Pfam" id="PF00206"/>
    </source>
</evidence>
<dbReference type="Proteomes" id="UP000214610">
    <property type="component" value="Unassembled WGS sequence"/>
</dbReference>
<dbReference type="PROSITE" id="PS00163">
    <property type="entry name" value="FUMARATE_LYASES"/>
    <property type="match status" value="1"/>
</dbReference>
<dbReference type="InterPro" id="IPR024083">
    <property type="entry name" value="Fumarase/histidase_N"/>
</dbReference>
<gene>
    <name evidence="4" type="ORF">ADH67_09085</name>
</gene>
<name>A0A227KHL4_9BURK</name>
<dbReference type="RefSeq" id="WP_066594405.1">
    <property type="nucleotide sequence ID" value="NZ_CALBGX010000148.1"/>
</dbReference>
<evidence type="ECO:0000313" key="4">
    <source>
        <dbReference type="EMBL" id="OXE47300.1"/>
    </source>
</evidence>
<dbReference type="FunFam" id="1.20.200.10:FF:000001">
    <property type="entry name" value="Fumarate hydratase, mitochondrial"/>
    <property type="match status" value="1"/>
</dbReference>
<dbReference type="Gene3D" id="1.10.40.30">
    <property type="entry name" value="Fumarase/aspartase (C-terminal domain)"/>
    <property type="match status" value="1"/>
</dbReference>
<dbReference type="GO" id="GO:0008797">
    <property type="term" value="F:aspartate ammonia-lyase activity"/>
    <property type="evidence" value="ECO:0007669"/>
    <property type="project" value="TreeGrafter"/>
</dbReference>
<evidence type="ECO:0000313" key="5">
    <source>
        <dbReference type="Proteomes" id="UP000214610"/>
    </source>
</evidence>
<dbReference type="GO" id="GO:0006099">
    <property type="term" value="P:tricarboxylic acid cycle"/>
    <property type="evidence" value="ECO:0007669"/>
    <property type="project" value="InterPro"/>
</dbReference>
<keyword evidence="1 4" id="KW-0456">Lyase</keyword>
<dbReference type="EMBL" id="NHMP01000005">
    <property type="protein sequence ID" value="OXE47300.1"/>
    <property type="molecule type" value="Genomic_DNA"/>
</dbReference>
<feature type="domain" description="Fumarase C C-terminal" evidence="3">
    <location>
        <begin position="409"/>
        <end position="459"/>
    </location>
</feature>
<dbReference type="GeneID" id="78362259"/>
<accession>A0A227KHL4</accession>
<dbReference type="Gene3D" id="1.20.200.10">
    <property type="entry name" value="Fumarase/aspartase (Central domain)"/>
    <property type="match status" value="1"/>
</dbReference>
<dbReference type="InterPro" id="IPR000362">
    <property type="entry name" value="Fumarate_lyase_fam"/>
</dbReference>
<organism evidence="4 5">
    <name type="scientific">Turicimonas muris</name>
    <dbReference type="NCBI Taxonomy" id="1796652"/>
    <lineage>
        <taxon>Bacteria</taxon>
        <taxon>Pseudomonadati</taxon>
        <taxon>Pseudomonadota</taxon>
        <taxon>Betaproteobacteria</taxon>
        <taxon>Burkholderiales</taxon>
        <taxon>Sutterellaceae</taxon>
        <taxon>Turicimonas</taxon>
    </lineage>
</organism>
<dbReference type="InterPro" id="IPR008948">
    <property type="entry name" value="L-Aspartase-like"/>
</dbReference>
<dbReference type="GO" id="GO:0006531">
    <property type="term" value="P:aspartate metabolic process"/>
    <property type="evidence" value="ECO:0007669"/>
    <property type="project" value="TreeGrafter"/>
</dbReference>
<feature type="domain" description="Fumarate lyase N-terminal" evidence="2">
    <location>
        <begin position="11"/>
        <end position="341"/>
    </location>
</feature>
<dbReference type="InterPro" id="IPR022761">
    <property type="entry name" value="Fumarate_lyase_N"/>
</dbReference>
<dbReference type="PRINTS" id="PR00149">
    <property type="entry name" value="FUMRATELYASE"/>
</dbReference>
<dbReference type="InterPro" id="IPR018951">
    <property type="entry name" value="Fumarase_C_C"/>
</dbReference>
<dbReference type="PANTHER" id="PTHR42696">
    <property type="entry name" value="ASPARTATE AMMONIA-LYASE"/>
    <property type="match status" value="1"/>
</dbReference>
<protein>
    <submittedName>
        <fullName evidence="4">Aspartate ammonia-lyase</fullName>
    </submittedName>
</protein>
<dbReference type="SUPFAM" id="SSF48557">
    <property type="entry name" value="L-aspartase-like"/>
    <property type="match status" value="1"/>
</dbReference>